<dbReference type="PROSITE" id="PS50157">
    <property type="entry name" value="ZINC_FINGER_C2H2_2"/>
    <property type="match status" value="2"/>
</dbReference>
<protein>
    <submittedName>
        <fullName evidence="4">Uncharacterized protein C9orf142-like</fullName>
    </submittedName>
</protein>
<dbReference type="GO" id="GO:0060090">
    <property type="term" value="F:molecular adaptor activity"/>
    <property type="evidence" value="ECO:0007669"/>
    <property type="project" value="TreeGrafter"/>
</dbReference>
<dbReference type="GO" id="GO:0008270">
    <property type="term" value="F:zinc ion binding"/>
    <property type="evidence" value="ECO:0007669"/>
    <property type="project" value="UniProtKB-KW"/>
</dbReference>
<dbReference type="AlphaFoldDB" id="A0A2B4SG76"/>
<reference evidence="5" key="1">
    <citation type="journal article" date="2017" name="bioRxiv">
        <title>Comparative analysis of the genomes of Stylophora pistillata and Acropora digitifera provides evidence for extensive differences between species of corals.</title>
        <authorList>
            <person name="Voolstra C.R."/>
            <person name="Li Y."/>
            <person name="Liew Y.J."/>
            <person name="Baumgarten S."/>
            <person name="Zoccola D."/>
            <person name="Flot J.-F."/>
            <person name="Tambutte S."/>
            <person name="Allemand D."/>
            <person name="Aranda M."/>
        </authorList>
    </citation>
    <scope>NUCLEOTIDE SEQUENCE [LARGE SCALE GENOMIC DNA]</scope>
</reference>
<dbReference type="STRING" id="50429.A0A2B4SG76"/>
<feature type="domain" description="C2H2-type" evidence="3">
    <location>
        <begin position="249"/>
        <end position="277"/>
    </location>
</feature>
<evidence type="ECO:0000313" key="5">
    <source>
        <dbReference type="Proteomes" id="UP000225706"/>
    </source>
</evidence>
<dbReference type="CDD" id="cd22286">
    <property type="entry name" value="HD_PAXX_N"/>
    <property type="match status" value="1"/>
</dbReference>
<evidence type="ECO:0000256" key="2">
    <source>
        <dbReference type="SAM" id="MobiDB-lite"/>
    </source>
</evidence>
<organism evidence="4 5">
    <name type="scientific">Stylophora pistillata</name>
    <name type="common">Smooth cauliflower coral</name>
    <dbReference type="NCBI Taxonomy" id="50429"/>
    <lineage>
        <taxon>Eukaryota</taxon>
        <taxon>Metazoa</taxon>
        <taxon>Cnidaria</taxon>
        <taxon>Anthozoa</taxon>
        <taxon>Hexacorallia</taxon>
        <taxon>Scleractinia</taxon>
        <taxon>Astrocoeniina</taxon>
        <taxon>Pocilloporidae</taxon>
        <taxon>Stylophora</taxon>
    </lineage>
</organism>
<proteinExistence type="predicted"/>
<name>A0A2B4SG76_STYPI</name>
<dbReference type="SMART" id="SM00355">
    <property type="entry name" value="ZnF_C2H2"/>
    <property type="match status" value="4"/>
</dbReference>
<dbReference type="GO" id="GO:0070419">
    <property type="term" value="C:nonhomologous end joining complex"/>
    <property type="evidence" value="ECO:0007669"/>
    <property type="project" value="TreeGrafter"/>
</dbReference>
<gene>
    <name evidence="4" type="ORF">AWC38_SpisGene7688</name>
</gene>
<dbReference type="PANTHER" id="PTHR28586">
    <property type="entry name" value="PROTEIN PAXX"/>
    <property type="match status" value="1"/>
</dbReference>
<dbReference type="GO" id="GO:0005634">
    <property type="term" value="C:nucleus"/>
    <property type="evidence" value="ECO:0007669"/>
    <property type="project" value="TreeGrafter"/>
</dbReference>
<dbReference type="EMBL" id="LSMT01000100">
    <property type="protein sequence ID" value="PFX27598.1"/>
    <property type="molecule type" value="Genomic_DNA"/>
</dbReference>
<dbReference type="OrthoDB" id="5969703at2759"/>
<dbReference type="GO" id="GO:0035861">
    <property type="term" value="C:site of double-strand break"/>
    <property type="evidence" value="ECO:0007669"/>
    <property type="project" value="TreeGrafter"/>
</dbReference>
<keyword evidence="1" id="KW-0862">Zinc</keyword>
<feature type="compositionally biased region" description="Low complexity" evidence="2">
    <location>
        <begin position="815"/>
        <end position="829"/>
    </location>
</feature>
<dbReference type="PANTHER" id="PTHR28586:SF1">
    <property type="entry name" value="PROTEIN PAXX"/>
    <property type="match status" value="1"/>
</dbReference>
<dbReference type="Pfam" id="PF15384">
    <property type="entry name" value="PAXX"/>
    <property type="match status" value="1"/>
</dbReference>
<evidence type="ECO:0000259" key="3">
    <source>
        <dbReference type="PROSITE" id="PS50157"/>
    </source>
</evidence>
<comment type="caution">
    <text evidence="4">The sequence shown here is derived from an EMBL/GenBank/DDBJ whole genome shotgun (WGS) entry which is preliminary data.</text>
</comment>
<dbReference type="InterPro" id="IPR027873">
    <property type="entry name" value="PAXX"/>
</dbReference>
<keyword evidence="5" id="KW-1185">Reference proteome</keyword>
<sequence>MANASGGSIELASLMRTNKVEALHATVSCGPTRFLVWTRLPEDSSTWILNASDGVNVWHSQLDLEQLDSHRELTEIDKYEAYFSMVRSGFQNGSLSLAQFPDKVIITVGEGIPSLSYDLFEAKAIEKKTELQLILFRLADKVTELTQELKASSDSLERLKAQKEGAPGGLSTFDNHAKKTTQAAPVKRKQGHSLINPGSKKEAEVEVADGHNTEQNVHISVLGNDQTLDIYKCTDPACEHFCTKTNKRYHCPLCNNKPQKPGRMRRHFEKMHSGKQIVQHEGHQMLRCKLRCTKANGRVTDNSHYHCCLCGRVLVRKVHLYCHLQAHSVGSMREIDELLDAKDDTEEGPIEDAEMDDDDDNHTTLDTSQITALEGSEQDNVVALSDGTQVVFVQSIQDSETLTVVPLDEQSDTLQLTQSVDQSDVTTVVSTAAHLGTSLQVLTSVSSSLANEQQQLPQELTVKQVEAMLSQSEETNQDTSITTETSQSSLPNISEVNTDMSAYTDQQTTDINMEHSTETEHALTKQSEEEAMEFEQCLQVTDLQMSQEDTATEVAEMEQSNLQLSPVESSSAAGQLITCTTTAGNVVQTSTSQSMADQGSSKLLMINPVSKPLFMDDGTGTSQNDQRGKAARQDTLVLVDAASTPKGDDHVFKVLLNNLSPATSCFCHPSVLNEKNNLDIQRCKNTFCDCRLYHCPLCTCLPNKPGRISEHFKKIHAQDLIVRYQGYQMLRCKLGCSRPSGTKVFNSHYHCCLCGAICIRKSGVYEHMRVNHAMQPINKEALSQLPQNQRAKCESMPTKPVVVQVPTLSTGPAGTGTQVVQSTQPQTPSSEGMFTGTGTSPQTVTVQIPQQSYVDTQGQAQVQGQQHVVILMPQQVNPNQVQSPTAPAQQPIVIVMPQAGGGQVTQPIVVPVPQPSST</sequence>
<feature type="domain" description="C2H2-type" evidence="3">
    <location>
        <begin position="305"/>
        <end position="328"/>
    </location>
</feature>
<keyword evidence="1" id="KW-0479">Metal-binding</keyword>
<dbReference type="InterPro" id="IPR054134">
    <property type="entry name" value="PAXX_N"/>
</dbReference>
<feature type="region of interest" description="Disordered" evidence="2">
    <location>
        <begin position="812"/>
        <end position="837"/>
    </location>
</feature>
<dbReference type="Proteomes" id="UP000225706">
    <property type="component" value="Unassembled WGS sequence"/>
</dbReference>
<evidence type="ECO:0000256" key="1">
    <source>
        <dbReference type="PROSITE-ProRule" id="PRU00042"/>
    </source>
</evidence>
<keyword evidence="1" id="KW-0863">Zinc-finger</keyword>
<dbReference type="PROSITE" id="PS00028">
    <property type="entry name" value="ZINC_FINGER_C2H2_1"/>
    <property type="match status" value="2"/>
</dbReference>
<accession>A0A2B4SG76</accession>
<evidence type="ECO:0000313" key="4">
    <source>
        <dbReference type="EMBL" id="PFX27598.1"/>
    </source>
</evidence>
<dbReference type="InterPro" id="IPR013087">
    <property type="entry name" value="Znf_C2H2_type"/>
</dbReference>
<dbReference type="GO" id="GO:0006303">
    <property type="term" value="P:double-strand break repair via nonhomologous end joining"/>
    <property type="evidence" value="ECO:0007669"/>
    <property type="project" value="InterPro"/>
</dbReference>